<feature type="compositionally biased region" description="Basic and acidic residues" evidence="1">
    <location>
        <begin position="470"/>
        <end position="482"/>
    </location>
</feature>
<evidence type="ECO:0000256" key="1">
    <source>
        <dbReference type="SAM" id="MobiDB-lite"/>
    </source>
</evidence>
<organism evidence="2 3">
    <name type="scientific">Edaphochlamys debaryana</name>
    <dbReference type="NCBI Taxonomy" id="47281"/>
    <lineage>
        <taxon>Eukaryota</taxon>
        <taxon>Viridiplantae</taxon>
        <taxon>Chlorophyta</taxon>
        <taxon>core chlorophytes</taxon>
        <taxon>Chlorophyceae</taxon>
        <taxon>CS clade</taxon>
        <taxon>Chlamydomonadales</taxon>
        <taxon>Chlamydomonadales incertae sedis</taxon>
        <taxon>Edaphochlamys</taxon>
    </lineage>
</organism>
<feature type="compositionally biased region" description="Low complexity" evidence="1">
    <location>
        <begin position="541"/>
        <end position="555"/>
    </location>
</feature>
<feature type="compositionally biased region" description="Low complexity" evidence="1">
    <location>
        <begin position="153"/>
        <end position="165"/>
    </location>
</feature>
<proteinExistence type="predicted"/>
<feature type="compositionally biased region" description="Low complexity" evidence="1">
    <location>
        <begin position="119"/>
        <end position="129"/>
    </location>
</feature>
<gene>
    <name evidence="2" type="ORF">HYH03_007923</name>
</gene>
<accession>A0A835Y160</accession>
<dbReference type="Proteomes" id="UP000612055">
    <property type="component" value="Unassembled WGS sequence"/>
</dbReference>
<dbReference type="EMBL" id="JAEHOE010000034">
    <property type="protein sequence ID" value="KAG2493996.1"/>
    <property type="molecule type" value="Genomic_DNA"/>
</dbReference>
<keyword evidence="3" id="KW-1185">Reference proteome</keyword>
<feature type="region of interest" description="Disordered" evidence="1">
    <location>
        <begin position="541"/>
        <end position="605"/>
    </location>
</feature>
<dbReference type="OrthoDB" id="552092at2759"/>
<feature type="compositionally biased region" description="Gly residues" evidence="1">
    <location>
        <begin position="565"/>
        <end position="580"/>
    </location>
</feature>
<feature type="compositionally biased region" description="Low complexity" evidence="1">
    <location>
        <begin position="483"/>
        <end position="496"/>
    </location>
</feature>
<evidence type="ECO:0000313" key="2">
    <source>
        <dbReference type="EMBL" id="KAG2493996.1"/>
    </source>
</evidence>
<feature type="compositionally biased region" description="Pro residues" evidence="1">
    <location>
        <begin position="88"/>
        <end position="100"/>
    </location>
</feature>
<name>A0A835Y160_9CHLO</name>
<dbReference type="AlphaFoldDB" id="A0A835Y160"/>
<feature type="region of interest" description="Disordered" evidence="1">
    <location>
        <begin position="247"/>
        <end position="276"/>
    </location>
</feature>
<sequence length="719" mass="72707">MASSRAAQQPKSKAPQTHGMYLVLSADGRKGGPPCATLEAALAACLDEWKPKAGGDMAAATAQVQAAVEAAGPGGVESVRSLLRGEPLPQPLPLPSPQPLPGQAMMSPCPGRPPLTELQAASAGRGAAAPRPPVQQPGRDAAQGRVQEDPWMGPQAPAGGQQASPAPVAYTQLRSYYRRACSPQAAAAAAAADRRGRCGLGPGGGGGKGGEGVRGADVASPPKLMSGASLLWQRCAGVLFPAPSPRTAAAEAPGAGGHQRSSPLAGAGPTPAAATPLDLPGVVPAAPAALPPTLMPDAPSSFYVGWAAAAAAAAAAEASPKPRRLSSKGLLGAFGPVLGSDPATNSALDAKARNQAAVKVMSAEQRQRYDAGDRKGAVTEVLKLLRLNPEAEAAVVAYACKLKRRFVLELGGRQQQQAKTPAQQQQQQQAVYMQAHFAHPAQAQAQPGHFQPQLHLQLPPQPSVTSPALPDDRPPKRPRTDDPSASAVTAVAAISAGPGASTQHPAPLDPLQPSLAPFSNRRLSPQTTAVAAAAAPAPADAAAASSGGRGSVSCAGLGGEEEARGGTGGLGRRGSGGAAAGSGLLATSGGGAERSGNAGASSAEQGWGDSRFRFMSQTLSDVMEMTRGLIGLMEQVPLPAEEQRAVRKALRQLQAANKEGLIQMTYLTLAMAAKAGDEEEIREAFEDLRQGAARCQQQPAQPAAAAAVAGAPQQPILID</sequence>
<comment type="caution">
    <text evidence="2">The sequence shown here is derived from an EMBL/GenBank/DDBJ whole genome shotgun (WGS) entry which is preliminary data.</text>
</comment>
<reference evidence="2" key="1">
    <citation type="journal article" date="2020" name="bioRxiv">
        <title>Comparative genomics of Chlamydomonas.</title>
        <authorList>
            <person name="Craig R.J."/>
            <person name="Hasan A.R."/>
            <person name="Ness R.W."/>
            <person name="Keightley P.D."/>
        </authorList>
    </citation>
    <scope>NUCLEOTIDE SEQUENCE</scope>
    <source>
        <strain evidence="2">CCAP 11/70</strain>
    </source>
</reference>
<feature type="region of interest" description="Disordered" evidence="1">
    <location>
        <begin position="83"/>
        <end position="165"/>
    </location>
</feature>
<evidence type="ECO:0000313" key="3">
    <source>
        <dbReference type="Proteomes" id="UP000612055"/>
    </source>
</evidence>
<feature type="compositionally biased region" description="Low complexity" evidence="1">
    <location>
        <begin position="263"/>
        <end position="276"/>
    </location>
</feature>
<protein>
    <submittedName>
        <fullName evidence="2">Uncharacterized protein</fullName>
    </submittedName>
</protein>
<feature type="region of interest" description="Disordered" evidence="1">
    <location>
        <begin position="453"/>
        <end position="520"/>
    </location>
</feature>